<organism evidence="2 3">
    <name type="scientific">Domibacillus aminovorans</name>
    <dbReference type="NCBI Taxonomy" id="29332"/>
    <lineage>
        <taxon>Bacteria</taxon>
        <taxon>Bacillati</taxon>
        <taxon>Bacillota</taxon>
        <taxon>Bacilli</taxon>
        <taxon>Bacillales</taxon>
        <taxon>Bacillaceae</taxon>
        <taxon>Domibacillus</taxon>
    </lineage>
</organism>
<dbReference type="InterPro" id="IPR010982">
    <property type="entry name" value="Lambda_DNA-bd_dom_sf"/>
</dbReference>
<dbReference type="SUPFAM" id="SSF47413">
    <property type="entry name" value="lambda repressor-like DNA-binding domains"/>
    <property type="match status" value="1"/>
</dbReference>
<dbReference type="GO" id="GO:0003677">
    <property type="term" value="F:DNA binding"/>
    <property type="evidence" value="ECO:0007669"/>
    <property type="project" value="InterPro"/>
</dbReference>
<dbReference type="InterPro" id="IPR001387">
    <property type="entry name" value="Cro/C1-type_HTH"/>
</dbReference>
<sequence>MNNHQYPDLRVGRIKSNLRILMEQHKMSIKDVHDATGLSRTTISKLLNETSTTIAFETIFKLCRLFNIKIGDLLC</sequence>
<dbReference type="SMART" id="SM00530">
    <property type="entry name" value="HTH_XRE"/>
    <property type="match status" value="1"/>
</dbReference>
<feature type="domain" description="HTH cro/C1-type" evidence="1">
    <location>
        <begin position="18"/>
        <end position="73"/>
    </location>
</feature>
<evidence type="ECO:0000313" key="2">
    <source>
        <dbReference type="EMBL" id="OAH59259.1"/>
    </source>
</evidence>
<name>A0A177L0U3_9BACI</name>
<dbReference type="AlphaFoldDB" id="A0A177L0U3"/>
<accession>A0A177L0U3</accession>
<protein>
    <recommendedName>
        <fullName evidence="1">HTH cro/C1-type domain-containing protein</fullName>
    </recommendedName>
</protein>
<dbReference type="Pfam" id="PF13443">
    <property type="entry name" value="HTH_26"/>
    <property type="match status" value="1"/>
</dbReference>
<dbReference type="CDD" id="cd00093">
    <property type="entry name" value="HTH_XRE"/>
    <property type="match status" value="1"/>
</dbReference>
<dbReference type="PROSITE" id="PS50943">
    <property type="entry name" value="HTH_CROC1"/>
    <property type="match status" value="1"/>
</dbReference>
<evidence type="ECO:0000313" key="3">
    <source>
        <dbReference type="Proteomes" id="UP000077271"/>
    </source>
</evidence>
<dbReference type="Gene3D" id="1.10.260.40">
    <property type="entry name" value="lambda repressor-like DNA-binding domains"/>
    <property type="match status" value="1"/>
</dbReference>
<proteinExistence type="predicted"/>
<evidence type="ECO:0000259" key="1">
    <source>
        <dbReference type="PROSITE" id="PS50943"/>
    </source>
</evidence>
<reference evidence="2 3" key="1">
    <citation type="submission" date="2016-01" db="EMBL/GenBank/DDBJ databases">
        <title>Investigation of taxonomic status of Bacillus aminovorans.</title>
        <authorList>
            <person name="Verma A."/>
            <person name="Pal Y."/>
            <person name="Krishnamurthi S."/>
        </authorList>
    </citation>
    <scope>NUCLEOTIDE SEQUENCE [LARGE SCALE GENOMIC DNA]</scope>
    <source>
        <strain evidence="2 3">DSM 4337</strain>
    </source>
</reference>
<comment type="caution">
    <text evidence="2">The sequence shown here is derived from an EMBL/GenBank/DDBJ whole genome shotgun (WGS) entry which is preliminary data.</text>
</comment>
<gene>
    <name evidence="2" type="ORF">AWH48_16095</name>
</gene>
<dbReference type="EMBL" id="LQWZ01000004">
    <property type="protein sequence ID" value="OAH59259.1"/>
    <property type="molecule type" value="Genomic_DNA"/>
</dbReference>
<dbReference type="RefSeq" id="WP_018392545.1">
    <property type="nucleotide sequence ID" value="NZ_LQWZ01000004.1"/>
</dbReference>
<dbReference type="Proteomes" id="UP000077271">
    <property type="component" value="Unassembled WGS sequence"/>
</dbReference>